<comment type="caution">
    <text evidence="1">The sequence shown here is derived from an EMBL/GenBank/DDBJ whole genome shotgun (WGS) entry which is preliminary data.</text>
</comment>
<dbReference type="Proteomes" id="UP000011939">
    <property type="component" value="Unassembled WGS sequence"/>
</dbReference>
<protein>
    <submittedName>
        <fullName evidence="1">Uncharacterized protein</fullName>
    </submittedName>
</protein>
<dbReference type="STRING" id="1244083.CSUNSWCD_1275"/>
<dbReference type="eggNOG" id="ENOG5030KT4">
    <property type="taxonomic scope" value="Bacteria"/>
</dbReference>
<dbReference type="PATRIC" id="fig|1244083.3.peg.649"/>
<reference evidence="1 2" key="1">
    <citation type="journal article" date="2013" name="Genome Announc.">
        <title>Genome Sequence of Campylobacter showae UNSWCD, Isolated from a Patient with Crohn's Disease.</title>
        <authorList>
            <person name="Tay A.P."/>
            <person name="Kaakoush N.O."/>
            <person name="Deshpande N.P."/>
            <person name="Chen Z."/>
            <person name="Mitchell H."/>
            <person name="Wilkins M.R."/>
        </authorList>
    </citation>
    <scope>NUCLEOTIDE SEQUENCE [LARGE SCALE GENOMIC DNA]</scope>
    <source>
        <strain evidence="1 2">CSUNSWCD</strain>
    </source>
</reference>
<dbReference type="AlphaFoldDB" id="M5IRQ4"/>
<gene>
    <name evidence="1" type="ORF">CSUNSWCD_1275</name>
</gene>
<evidence type="ECO:0000313" key="1">
    <source>
        <dbReference type="EMBL" id="EKU11951.1"/>
    </source>
</evidence>
<sequence length="56" mass="6570">MRFFARGQIYAPARVFALLKSDVFLRPAQICAALIFTNLQKLWRKFRCKICASFRS</sequence>
<evidence type="ECO:0000313" key="2">
    <source>
        <dbReference type="Proteomes" id="UP000011939"/>
    </source>
</evidence>
<name>M5IRQ4_9BACT</name>
<dbReference type="EMBL" id="AMZQ01000002">
    <property type="protein sequence ID" value="EKU11951.1"/>
    <property type="molecule type" value="Genomic_DNA"/>
</dbReference>
<proteinExistence type="predicted"/>
<organism evidence="1 2">
    <name type="scientific">Campylobacter showae CSUNSWCD</name>
    <dbReference type="NCBI Taxonomy" id="1244083"/>
    <lineage>
        <taxon>Bacteria</taxon>
        <taxon>Pseudomonadati</taxon>
        <taxon>Campylobacterota</taxon>
        <taxon>Epsilonproteobacteria</taxon>
        <taxon>Campylobacterales</taxon>
        <taxon>Campylobacteraceae</taxon>
        <taxon>Campylobacter</taxon>
    </lineage>
</organism>
<accession>M5IRQ4</accession>